<proteinExistence type="predicted"/>
<sequence>MVVDLVVAELERVHERITGRFARSEPRARVREYVPGLVAGLERKNGWTLAEHAGEVSPDGMQRLLRRADWDVDGVRDDVRDYVIEHLGDRQGVLIKDETGFLKKGTRSAGVQRQYSGTAGRIENCQIGTFLAYASDRGHALIDRELYLPTSWTEDRERCRAAGIPDEVGFATKPRQLMAMLARAFDAGCAVFLGHRGRSLRTGQVPAGLAGRPRRLARAGAALQRHPHHHRRRRAACG</sequence>
<name>A0A7X5ZNJ4_9PSEU</name>
<dbReference type="Proteomes" id="UP000545493">
    <property type="component" value="Unassembled WGS sequence"/>
</dbReference>
<dbReference type="InterPro" id="IPR039365">
    <property type="entry name" value="IS701-like"/>
</dbReference>
<dbReference type="InterPro" id="IPR038721">
    <property type="entry name" value="IS701-like_DDE_dom"/>
</dbReference>
<evidence type="ECO:0000313" key="2">
    <source>
        <dbReference type="EMBL" id="NIJ09684.1"/>
    </source>
</evidence>
<gene>
    <name evidence="2" type="ORF">FHU38_000028</name>
</gene>
<evidence type="ECO:0000313" key="3">
    <source>
        <dbReference type="Proteomes" id="UP000545493"/>
    </source>
</evidence>
<keyword evidence="3" id="KW-1185">Reference proteome</keyword>
<dbReference type="SUPFAM" id="SSF53098">
    <property type="entry name" value="Ribonuclease H-like"/>
    <property type="match status" value="1"/>
</dbReference>
<dbReference type="Pfam" id="PF13546">
    <property type="entry name" value="DDE_5"/>
    <property type="match status" value="1"/>
</dbReference>
<comment type="caution">
    <text evidence="2">The sequence shown here is derived from an EMBL/GenBank/DDBJ whole genome shotgun (WGS) entry which is preliminary data.</text>
</comment>
<dbReference type="AlphaFoldDB" id="A0A7X5ZNJ4"/>
<protein>
    <submittedName>
        <fullName evidence="2">SRSO17 transposase</fullName>
    </submittedName>
</protein>
<dbReference type="InterPro" id="IPR012337">
    <property type="entry name" value="RNaseH-like_sf"/>
</dbReference>
<organism evidence="2 3">
    <name type="scientific">Saccharomonospora amisosensis</name>
    <dbReference type="NCBI Taxonomy" id="1128677"/>
    <lineage>
        <taxon>Bacteria</taxon>
        <taxon>Bacillati</taxon>
        <taxon>Actinomycetota</taxon>
        <taxon>Actinomycetes</taxon>
        <taxon>Pseudonocardiales</taxon>
        <taxon>Pseudonocardiaceae</taxon>
        <taxon>Saccharomonospora</taxon>
    </lineage>
</organism>
<dbReference type="PANTHER" id="PTHR33627">
    <property type="entry name" value="TRANSPOSASE"/>
    <property type="match status" value="1"/>
</dbReference>
<dbReference type="NCBIfam" id="NF033540">
    <property type="entry name" value="transpos_IS701"/>
    <property type="match status" value="1"/>
</dbReference>
<feature type="domain" description="Transposase IS701-like DDE" evidence="1">
    <location>
        <begin position="20"/>
        <end position="188"/>
    </location>
</feature>
<reference evidence="2 3" key="1">
    <citation type="submission" date="2020-03" db="EMBL/GenBank/DDBJ databases">
        <title>Sequencing the genomes of 1000 actinobacteria strains.</title>
        <authorList>
            <person name="Klenk H.-P."/>
        </authorList>
    </citation>
    <scope>NUCLEOTIDE SEQUENCE [LARGE SCALE GENOMIC DNA]</scope>
    <source>
        <strain evidence="2 3">DSM 45685</strain>
    </source>
</reference>
<accession>A0A7X5ZNJ4</accession>
<evidence type="ECO:0000259" key="1">
    <source>
        <dbReference type="Pfam" id="PF13546"/>
    </source>
</evidence>
<dbReference type="PANTHER" id="PTHR33627:SF1">
    <property type="entry name" value="TRANSPOSASE"/>
    <property type="match status" value="1"/>
</dbReference>
<dbReference type="EMBL" id="JAAOYM010000001">
    <property type="protein sequence ID" value="NIJ09684.1"/>
    <property type="molecule type" value="Genomic_DNA"/>
</dbReference>